<comment type="caution">
    <text evidence="1">The sequence shown here is derived from an EMBL/GenBank/DDBJ whole genome shotgun (WGS) entry which is preliminary data.</text>
</comment>
<dbReference type="EMBL" id="JSUQ01000041">
    <property type="protein sequence ID" value="KHQ49798.1"/>
    <property type="molecule type" value="Genomic_DNA"/>
</dbReference>
<sequence length="745" mass="83081">MSWRKRGCWWIRVDHLSGEAGYTCLPLSTKKTRKVLLRRGASSEDAGDVEHVTLRGWRDFLESSLIGQVRNFNLPKKNGLIPLFEAVVNSIHAIEDRYSQASDISELGEITVHIVRETEQTGLDLGPGRKPERAIVGFTVADNGIGFNSENWKVFNQLHFTNKRERGCRGVGRLTWLKAFDDVSITSRFNEGGTLKARAFRFSGRDEVTGGEPIDEKAKDQDIGTTVQLMGFRSGYAKAVEKTAEAIAGKLLEHTLWYYVRSAGVPRIVITDDQAEEPIELNDLFDAHMHGGSDHKAFTVKGVQFDITHVKFRARADRKHVLAFCAGQRLVAEQPLEIKGLTASVSDDDGPFRYAGYIVSDFLDGRVFTERTGFDLEEEIDGLFAGTEISRADIRNAASPLIIEFLGESLQANIQAGRERLDEFVTKKAPHYLPILRHLGDEEIFIDPSTNDAQIDRELHSRKYQTEQQLLAEGEKLLKPDLSDSVESYSQRVAEYMDRLQSVKQSDLAAYVTHRRVVLDLLNTAIKANADGKYARESVIHNLIMPMGTTNEDLSQLRASNLWLLNERLAFHQHYLGSDKSLSATPITGAGGGKEPDLAALNVYDNPHAFSDTNGSAQATITIVEIKKPMLKGQKSGEEKDPIEQALGYLRRIRDGGVMTKTGRQIPNARDLPGYVYVLADLTDSMRQRCEYATLNEAPDGQSYFGWNGSKNIKAYIEVIDFGGLLDAASERNAAFFEFLGLSRS</sequence>
<protein>
    <recommendedName>
        <fullName evidence="3">ATP-binding protein</fullName>
    </recommendedName>
</protein>
<dbReference type="PATRIC" id="fig|1515334.3.peg.5657"/>
<keyword evidence="2" id="KW-1185">Reference proteome</keyword>
<gene>
    <name evidence="1" type="ORF">OA50_05664</name>
</gene>
<name>A0A0B3RSR0_9RHOB</name>
<reference evidence="1 2" key="1">
    <citation type="submission" date="2014-10" db="EMBL/GenBank/DDBJ databases">
        <title>Genome sequence of Ponticoccus sp. strain UMTAT08 isolated from clonal culture of toxic dinoflagellate Alexandrium tamiyavanichii.</title>
        <authorList>
            <person name="Gan H.Y."/>
            <person name="Muhd D.-D."/>
            <person name="Mohd Noor M.E."/>
            <person name="Yeong Y.S."/>
            <person name="Usup G."/>
        </authorList>
    </citation>
    <scope>NUCLEOTIDE SEQUENCE [LARGE SCALE GENOMIC DNA]</scope>
    <source>
        <strain evidence="1 2">UMTAT08</strain>
    </source>
</reference>
<dbReference type="Gene3D" id="3.30.565.10">
    <property type="entry name" value="Histidine kinase-like ATPase, C-terminal domain"/>
    <property type="match status" value="1"/>
</dbReference>
<evidence type="ECO:0000313" key="2">
    <source>
        <dbReference type="Proteomes" id="UP000030960"/>
    </source>
</evidence>
<dbReference type="SUPFAM" id="SSF55874">
    <property type="entry name" value="ATPase domain of HSP90 chaperone/DNA topoisomerase II/histidine kinase"/>
    <property type="match status" value="1"/>
</dbReference>
<accession>A0A0B3RSR0</accession>
<organism evidence="1 2">
    <name type="scientific">Mameliella alba</name>
    <dbReference type="NCBI Taxonomy" id="561184"/>
    <lineage>
        <taxon>Bacteria</taxon>
        <taxon>Pseudomonadati</taxon>
        <taxon>Pseudomonadota</taxon>
        <taxon>Alphaproteobacteria</taxon>
        <taxon>Rhodobacterales</taxon>
        <taxon>Roseobacteraceae</taxon>
        <taxon>Mameliella</taxon>
    </lineage>
</organism>
<evidence type="ECO:0008006" key="3">
    <source>
        <dbReference type="Google" id="ProtNLM"/>
    </source>
</evidence>
<proteinExistence type="predicted"/>
<dbReference type="InterPro" id="IPR036890">
    <property type="entry name" value="HATPase_C_sf"/>
</dbReference>
<dbReference type="Proteomes" id="UP000030960">
    <property type="component" value="Unassembled WGS sequence"/>
</dbReference>
<evidence type="ECO:0000313" key="1">
    <source>
        <dbReference type="EMBL" id="KHQ49798.1"/>
    </source>
</evidence>
<dbReference type="AlphaFoldDB" id="A0A0B3RSR0"/>